<evidence type="ECO:0000256" key="3">
    <source>
        <dbReference type="ARBA" id="ARBA00022723"/>
    </source>
</evidence>
<dbReference type="Proteomes" id="UP000753908">
    <property type="component" value="Unassembled WGS sequence"/>
</dbReference>
<dbReference type="PROSITE" id="PS51462">
    <property type="entry name" value="NUDIX"/>
    <property type="match status" value="1"/>
</dbReference>
<dbReference type="SUPFAM" id="SSF55811">
    <property type="entry name" value="Nudix"/>
    <property type="match status" value="1"/>
</dbReference>
<keyword evidence="5" id="KW-0460">Magnesium</keyword>
<evidence type="ECO:0000256" key="2">
    <source>
        <dbReference type="ARBA" id="ARBA00005582"/>
    </source>
</evidence>
<dbReference type="GO" id="GO:0005737">
    <property type="term" value="C:cytoplasm"/>
    <property type="evidence" value="ECO:0007669"/>
    <property type="project" value="TreeGrafter"/>
</dbReference>
<dbReference type="Gene3D" id="3.90.79.10">
    <property type="entry name" value="Nucleoside Triphosphate Pyrophosphohydrolase"/>
    <property type="match status" value="1"/>
</dbReference>
<dbReference type="InterPro" id="IPR015797">
    <property type="entry name" value="NUDIX_hydrolase-like_dom_sf"/>
</dbReference>
<comment type="similarity">
    <text evidence="2">Belongs to the Nudix hydrolase family.</text>
</comment>
<evidence type="ECO:0000256" key="1">
    <source>
        <dbReference type="ARBA" id="ARBA00001946"/>
    </source>
</evidence>
<comment type="cofactor">
    <cofactor evidence="1">
        <name>Mg(2+)</name>
        <dbReference type="ChEBI" id="CHEBI:18420"/>
    </cofactor>
</comment>
<dbReference type="AlphaFoldDB" id="A0A951PKP0"/>
<feature type="domain" description="Nudix hydrolase" evidence="6">
    <location>
        <begin position="3"/>
        <end position="129"/>
    </location>
</feature>
<dbReference type="GO" id="GO:0046872">
    <property type="term" value="F:metal ion binding"/>
    <property type="evidence" value="ECO:0007669"/>
    <property type="project" value="UniProtKB-KW"/>
</dbReference>
<organism evidence="7 8">
    <name type="scientific">Symplocastrum torsivum CPER-KK1</name>
    <dbReference type="NCBI Taxonomy" id="450513"/>
    <lineage>
        <taxon>Bacteria</taxon>
        <taxon>Bacillati</taxon>
        <taxon>Cyanobacteriota</taxon>
        <taxon>Cyanophyceae</taxon>
        <taxon>Oscillatoriophycideae</taxon>
        <taxon>Oscillatoriales</taxon>
        <taxon>Microcoleaceae</taxon>
        <taxon>Symplocastrum</taxon>
    </lineage>
</organism>
<evidence type="ECO:0000313" key="8">
    <source>
        <dbReference type="Proteomes" id="UP000753908"/>
    </source>
</evidence>
<protein>
    <submittedName>
        <fullName evidence="7">NUDIX hydrolase</fullName>
    </submittedName>
</protein>
<dbReference type="PANTHER" id="PTHR43758">
    <property type="entry name" value="7,8-DIHYDRO-8-OXOGUANINE TRIPHOSPHATASE"/>
    <property type="match status" value="1"/>
</dbReference>
<gene>
    <name evidence="7" type="ORF">KME25_14785</name>
</gene>
<evidence type="ECO:0000259" key="6">
    <source>
        <dbReference type="PROSITE" id="PS51462"/>
    </source>
</evidence>
<proteinExistence type="inferred from homology"/>
<dbReference type="EMBL" id="JAHHIF010000017">
    <property type="protein sequence ID" value="MBW4545695.1"/>
    <property type="molecule type" value="Genomic_DNA"/>
</dbReference>
<name>A0A951PKP0_9CYAN</name>
<evidence type="ECO:0000256" key="5">
    <source>
        <dbReference type="ARBA" id="ARBA00022842"/>
    </source>
</evidence>
<keyword evidence="3" id="KW-0479">Metal-binding</keyword>
<reference evidence="7" key="1">
    <citation type="submission" date="2021-05" db="EMBL/GenBank/DDBJ databases">
        <authorList>
            <person name="Pietrasiak N."/>
            <person name="Ward R."/>
            <person name="Stajich J.E."/>
            <person name="Kurbessoian T."/>
        </authorList>
    </citation>
    <scope>NUCLEOTIDE SEQUENCE</scope>
    <source>
        <strain evidence="7">CPER-KK1</strain>
    </source>
</reference>
<evidence type="ECO:0000313" key="7">
    <source>
        <dbReference type="EMBL" id="MBW4545695.1"/>
    </source>
</evidence>
<evidence type="ECO:0000256" key="4">
    <source>
        <dbReference type="ARBA" id="ARBA00022801"/>
    </source>
</evidence>
<dbReference type="GO" id="GO:0016818">
    <property type="term" value="F:hydrolase activity, acting on acid anhydrides, in phosphorus-containing anhydrides"/>
    <property type="evidence" value="ECO:0007669"/>
    <property type="project" value="TreeGrafter"/>
</dbReference>
<keyword evidence="4 7" id="KW-0378">Hydrolase</keyword>
<comment type="caution">
    <text evidence="7">The sequence shown here is derived from an EMBL/GenBank/DDBJ whole genome shotgun (WGS) entry which is preliminary data.</text>
</comment>
<dbReference type="Pfam" id="PF00293">
    <property type="entry name" value="NUDIX"/>
    <property type="match status" value="1"/>
</dbReference>
<dbReference type="CDD" id="cd18882">
    <property type="entry name" value="NUDIX_Hydrolase"/>
    <property type="match status" value="1"/>
</dbReference>
<dbReference type="InterPro" id="IPR020476">
    <property type="entry name" value="Nudix_hydrolase"/>
</dbReference>
<reference evidence="7" key="2">
    <citation type="journal article" date="2022" name="Microbiol. Resour. Announc.">
        <title>Metagenome Sequencing to Explore Phylogenomics of Terrestrial Cyanobacteria.</title>
        <authorList>
            <person name="Ward R.D."/>
            <person name="Stajich J.E."/>
            <person name="Johansen J.R."/>
            <person name="Huntemann M."/>
            <person name="Clum A."/>
            <person name="Foster B."/>
            <person name="Foster B."/>
            <person name="Roux S."/>
            <person name="Palaniappan K."/>
            <person name="Varghese N."/>
            <person name="Mukherjee S."/>
            <person name="Reddy T.B.K."/>
            <person name="Daum C."/>
            <person name="Copeland A."/>
            <person name="Chen I.A."/>
            <person name="Ivanova N.N."/>
            <person name="Kyrpides N.C."/>
            <person name="Shapiro N."/>
            <person name="Eloe-Fadrosh E.A."/>
            <person name="Pietrasiak N."/>
        </authorList>
    </citation>
    <scope>NUCLEOTIDE SEQUENCE</scope>
    <source>
        <strain evidence="7">CPER-KK1</strain>
    </source>
</reference>
<dbReference type="PRINTS" id="PR00502">
    <property type="entry name" value="NUDIXFAMILY"/>
</dbReference>
<sequence>MNSKPLEVAIAIIHTPDRFLMQLRDNIPGIIYPGCWGFFGGHIDPGETPEEAVKRELLEEISYSPPWISKFHCYLDSDVTRHVFHAPLTVELNQLVLGEGWDMGLLTPDEIRAGSCYSEKAGQVRPLGHPHQRILLDFLEKVEKTDGKSMLVEG</sequence>
<dbReference type="InterPro" id="IPR000086">
    <property type="entry name" value="NUDIX_hydrolase_dom"/>
</dbReference>
<accession>A0A951PKP0</accession>
<dbReference type="PANTHER" id="PTHR43758:SF8">
    <property type="entry name" value="8-OXO-DGTP DIPHOSPHATASE YTKD-RELATED"/>
    <property type="match status" value="1"/>
</dbReference>